<dbReference type="AlphaFoldDB" id="A0AAW0J6C7"/>
<dbReference type="EMBL" id="PKMF04000670">
    <property type="protein sequence ID" value="KAK7822354.1"/>
    <property type="molecule type" value="Genomic_DNA"/>
</dbReference>
<name>A0AAW0J6C7_QUESU</name>
<accession>A0AAW0J6C7</accession>
<evidence type="ECO:0000313" key="2">
    <source>
        <dbReference type="Proteomes" id="UP000237347"/>
    </source>
</evidence>
<evidence type="ECO:0000313" key="1">
    <source>
        <dbReference type="EMBL" id="KAK7822354.1"/>
    </source>
</evidence>
<dbReference type="PANTHER" id="PTHR33710">
    <property type="entry name" value="BNAC02G09200D PROTEIN"/>
    <property type="match status" value="1"/>
</dbReference>
<keyword evidence="2" id="KW-1185">Reference proteome</keyword>
<reference evidence="1 2" key="1">
    <citation type="journal article" date="2018" name="Sci. Data">
        <title>The draft genome sequence of cork oak.</title>
        <authorList>
            <person name="Ramos A.M."/>
            <person name="Usie A."/>
            <person name="Barbosa P."/>
            <person name="Barros P.M."/>
            <person name="Capote T."/>
            <person name="Chaves I."/>
            <person name="Simoes F."/>
            <person name="Abreu I."/>
            <person name="Carrasquinho I."/>
            <person name="Faro C."/>
            <person name="Guimaraes J.B."/>
            <person name="Mendonca D."/>
            <person name="Nobrega F."/>
            <person name="Rodrigues L."/>
            <person name="Saibo N.J.M."/>
            <person name="Varela M.C."/>
            <person name="Egas C."/>
            <person name="Matos J."/>
            <person name="Miguel C.M."/>
            <person name="Oliveira M.M."/>
            <person name="Ricardo C.P."/>
            <person name="Goncalves S."/>
        </authorList>
    </citation>
    <scope>NUCLEOTIDE SEQUENCE [LARGE SCALE GENOMIC DNA]</scope>
    <source>
        <strain evidence="2">cv. HL8</strain>
    </source>
</reference>
<organism evidence="1 2">
    <name type="scientific">Quercus suber</name>
    <name type="common">Cork oak</name>
    <dbReference type="NCBI Taxonomy" id="58331"/>
    <lineage>
        <taxon>Eukaryota</taxon>
        <taxon>Viridiplantae</taxon>
        <taxon>Streptophyta</taxon>
        <taxon>Embryophyta</taxon>
        <taxon>Tracheophyta</taxon>
        <taxon>Spermatophyta</taxon>
        <taxon>Magnoliopsida</taxon>
        <taxon>eudicotyledons</taxon>
        <taxon>Gunneridae</taxon>
        <taxon>Pentapetalae</taxon>
        <taxon>rosids</taxon>
        <taxon>fabids</taxon>
        <taxon>Fagales</taxon>
        <taxon>Fagaceae</taxon>
        <taxon>Quercus</taxon>
    </lineage>
</organism>
<protein>
    <recommendedName>
        <fullName evidence="3">Reverse transcriptase</fullName>
    </recommendedName>
</protein>
<dbReference type="PANTHER" id="PTHR33710:SF77">
    <property type="entry name" value="DNASE I-LIKE SUPERFAMILY PROTEIN"/>
    <property type="match status" value="1"/>
</dbReference>
<evidence type="ECO:0008006" key="3">
    <source>
        <dbReference type="Google" id="ProtNLM"/>
    </source>
</evidence>
<sequence>MGFTGPRFTWTNKRNFNALVQERIDRFFANPSWCAVHPDARVTHLTRCVSDHCPVLLEPNPSNGIPLPRPFRFQSFWLSALSFPRIVSEAWGSCPLQAAIDCFSRKASDWNKHHFGNIFGRKKRVLAQLNGLSLLLRVAFSFF</sequence>
<dbReference type="Gene3D" id="3.60.10.10">
    <property type="entry name" value="Endonuclease/exonuclease/phosphatase"/>
    <property type="match status" value="1"/>
</dbReference>
<proteinExistence type="predicted"/>
<dbReference type="InterPro" id="IPR036691">
    <property type="entry name" value="Endo/exonu/phosph_ase_sf"/>
</dbReference>
<dbReference type="Proteomes" id="UP000237347">
    <property type="component" value="Unassembled WGS sequence"/>
</dbReference>
<comment type="caution">
    <text evidence="1">The sequence shown here is derived from an EMBL/GenBank/DDBJ whole genome shotgun (WGS) entry which is preliminary data.</text>
</comment>
<gene>
    <name evidence="1" type="ORF">CFP56_036601</name>
</gene>
<dbReference type="SUPFAM" id="SSF56219">
    <property type="entry name" value="DNase I-like"/>
    <property type="match status" value="1"/>
</dbReference>